<dbReference type="Gene3D" id="3.40.50.620">
    <property type="entry name" value="HUPs"/>
    <property type="match status" value="1"/>
</dbReference>
<proteinExistence type="inferred from homology"/>
<evidence type="ECO:0000256" key="7">
    <source>
        <dbReference type="RuleBase" id="RU003812"/>
    </source>
</evidence>
<evidence type="ECO:0000313" key="9">
    <source>
        <dbReference type="EMBL" id="KGF46604.1"/>
    </source>
</evidence>
<keyword evidence="2 6" id="KW-0436">Ligase</keyword>
<evidence type="ECO:0000256" key="4">
    <source>
        <dbReference type="ARBA" id="ARBA00022840"/>
    </source>
</evidence>
<dbReference type="NCBIfam" id="TIGR00552">
    <property type="entry name" value="nadE"/>
    <property type="match status" value="2"/>
</dbReference>
<dbReference type="InterPro" id="IPR022310">
    <property type="entry name" value="NAD/GMP_synthase"/>
</dbReference>
<keyword evidence="5 6" id="KW-0520">NAD</keyword>
<dbReference type="GO" id="GO:0003952">
    <property type="term" value="F:NAD+ synthase (glutamine-hydrolyzing) activity"/>
    <property type="evidence" value="ECO:0007669"/>
    <property type="project" value="InterPro"/>
</dbReference>
<comment type="catalytic activity">
    <reaction evidence="7">
        <text>deamido-NAD(+) + NH4(+) + ATP = AMP + diphosphate + NAD(+) + H(+)</text>
        <dbReference type="Rhea" id="RHEA:21188"/>
        <dbReference type="ChEBI" id="CHEBI:15378"/>
        <dbReference type="ChEBI" id="CHEBI:28938"/>
        <dbReference type="ChEBI" id="CHEBI:30616"/>
        <dbReference type="ChEBI" id="CHEBI:33019"/>
        <dbReference type="ChEBI" id="CHEBI:57540"/>
        <dbReference type="ChEBI" id="CHEBI:58437"/>
        <dbReference type="ChEBI" id="CHEBI:456215"/>
        <dbReference type="EC" id="6.3.1.5"/>
    </reaction>
</comment>
<dbReference type="Proteomes" id="UP000029628">
    <property type="component" value="Unassembled WGS sequence"/>
</dbReference>
<gene>
    <name evidence="9" type="ORF">HMPREF0872_07765</name>
</gene>
<keyword evidence="10" id="KW-1185">Reference proteome</keyword>
<protein>
    <recommendedName>
        <fullName evidence="7">NH(3)-dependent NAD(+) synthetase</fullName>
        <ecNumber evidence="7">6.3.1.5</ecNumber>
    </recommendedName>
</protein>
<feature type="domain" description="NAD/GMP synthase" evidence="8">
    <location>
        <begin position="11"/>
        <end position="238"/>
    </location>
</feature>
<evidence type="ECO:0000256" key="1">
    <source>
        <dbReference type="ARBA" id="ARBA00004790"/>
    </source>
</evidence>
<dbReference type="UniPathway" id="UPA00253">
    <property type="reaction ID" value="UER00333"/>
</dbReference>
<evidence type="ECO:0000256" key="5">
    <source>
        <dbReference type="ARBA" id="ARBA00023027"/>
    </source>
</evidence>
<organism evidence="9 10">
    <name type="scientific">Veillonella montpellierensis DNF00314</name>
    <dbReference type="NCBI Taxonomy" id="1401067"/>
    <lineage>
        <taxon>Bacteria</taxon>
        <taxon>Bacillati</taxon>
        <taxon>Bacillota</taxon>
        <taxon>Negativicutes</taxon>
        <taxon>Veillonellales</taxon>
        <taxon>Veillonellaceae</taxon>
        <taxon>Veillonella</taxon>
    </lineage>
</organism>
<dbReference type="GO" id="GO:0008795">
    <property type="term" value="F:NAD+ synthase activity"/>
    <property type="evidence" value="ECO:0007669"/>
    <property type="project" value="UniProtKB-EC"/>
</dbReference>
<evidence type="ECO:0000313" key="10">
    <source>
        <dbReference type="Proteomes" id="UP000029628"/>
    </source>
</evidence>
<dbReference type="InterPro" id="IPR014729">
    <property type="entry name" value="Rossmann-like_a/b/a_fold"/>
</dbReference>
<comment type="pathway">
    <text evidence="1">Cofactor biosynthesis; NAD(+) biosynthesis.</text>
</comment>
<name>A0A096CMQ1_9FIRM</name>
<evidence type="ECO:0000256" key="2">
    <source>
        <dbReference type="ARBA" id="ARBA00022598"/>
    </source>
</evidence>
<comment type="caution">
    <text evidence="9">The sequence shown here is derived from an EMBL/GenBank/DDBJ whole genome shotgun (WGS) entry which is preliminary data.</text>
</comment>
<dbReference type="InterPro" id="IPR003694">
    <property type="entry name" value="NAD_synthase"/>
</dbReference>
<evidence type="ECO:0000256" key="3">
    <source>
        <dbReference type="ARBA" id="ARBA00022741"/>
    </source>
</evidence>
<reference evidence="9 10" key="1">
    <citation type="submission" date="2014-07" db="EMBL/GenBank/DDBJ databases">
        <authorList>
            <person name="McCorrison J."/>
            <person name="Sanka R."/>
            <person name="Torralba M."/>
            <person name="Gillis M."/>
            <person name="Haft D.H."/>
            <person name="Methe B."/>
            <person name="Sutton G."/>
            <person name="Nelson K.E."/>
        </authorList>
    </citation>
    <scope>NUCLEOTIDE SEQUENCE [LARGE SCALE GENOMIC DNA]</scope>
    <source>
        <strain evidence="9 10">DNF00314</strain>
    </source>
</reference>
<dbReference type="CDD" id="cd00553">
    <property type="entry name" value="NAD_synthase"/>
    <property type="match status" value="1"/>
</dbReference>
<dbReference type="Pfam" id="PF02540">
    <property type="entry name" value="NAD_synthase"/>
    <property type="match status" value="1"/>
</dbReference>
<dbReference type="GO" id="GO:0005737">
    <property type="term" value="C:cytoplasm"/>
    <property type="evidence" value="ECO:0007669"/>
    <property type="project" value="InterPro"/>
</dbReference>
<dbReference type="GO" id="GO:0004359">
    <property type="term" value="F:glutaminase activity"/>
    <property type="evidence" value="ECO:0007669"/>
    <property type="project" value="InterPro"/>
</dbReference>
<dbReference type="RefSeq" id="WP_038153063.1">
    <property type="nucleotide sequence ID" value="NZ_JRNT01000033.1"/>
</dbReference>
<dbReference type="EMBL" id="JRNT01000033">
    <property type="protein sequence ID" value="KGF46604.1"/>
    <property type="molecule type" value="Genomic_DNA"/>
</dbReference>
<dbReference type="GO" id="GO:0005524">
    <property type="term" value="F:ATP binding"/>
    <property type="evidence" value="ECO:0007669"/>
    <property type="project" value="UniProtKB-KW"/>
</dbReference>
<dbReference type="SUPFAM" id="SSF52402">
    <property type="entry name" value="Adenine nucleotide alpha hydrolases-like"/>
    <property type="match status" value="1"/>
</dbReference>
<accession>A0A096CMQ1</accession>
<dbReference type="PANTHER" id="PTHR23090:SF9">
    <property type="entry name" value="GLUTAMINE-DEPENDENT NAD(+) SYNTHETASE"/>
    <property type="match status" value="1"/>
</dbReference>
<dbReference type="EC" id="6.3.1.5" evidence="7"/>
<comment type="similarity">
    <text evidence="6">Belongs to the NAD synthetase family.</text>
</comment>
<keyword evidence="4 6" id="KW-0067">ATP-binding</keyword>
<evidence type="ECO:0000259" key="8">
    <source>
        <dbReference type="Pfam" id="PF02540"/>
    </source>
</evidence>
<dbReference type="GO" id="GO:0009435">
    <property type="term" value="P:NAD+ biosynthetic process"/>
    <property type="evidence" value="ECO:0007669"/>
    <property type="project" value="UniProtKB-UniPathway"/>
</dbReference>
<sequence length="273" mass="29642">MLKNAKETALAIEMWIRNYFDAAGEHTKAVIGLSGGKDSSVVAALCVAAIGKDRVIGVLMPNGEQRDIADAHRVANHLGMQTVVINIASGVNSMCDAIETGLKQSPSMCRNLMNIETESKGSTLLSKDTMINLPARMRMLTLYAVAQSLQGGGRVANTCNASEDYVGYSTKYGDSAGDFSPLQHILVEEVRQLGEVLGLPYELVYKAPSDGLSGMTDEDKLGFTYEALDRYIVTGQCDQANLQAKIDRLHESNLHKLQVMPAFILDPSSRLRE</sequence>
<keyword evidence="3 6" id="KW-0547">Nucleotide-binding</keyword>
<evidence type="ECO:0000256" key="6">
    <source>
        <dbReference type="RuleBase" id="RU003811"/>
    </source>
</evidence>
<dbReference type="eggNOG" id="COG0171">
    <property type="taxonomic scope" value="Bacteria"/>
</dbReference>
<dbReference type="PANTHER" id="PTHR23090">
    <property type="entry name" value="NH 3 /GLUTAMINE-DEPENDENT NAD + SYNTHETASE"/>
    <property type="match status" value="1"/>
</dbReference>
<dbReference type="AlphaFoldDB" id="A0A096CMQ1"/>